<evidence type="ECO:0000256" key="3">
    <source>
        <dbReference type="SAM" id="MobiDB-lite"/>
    </source>
</evidence>
<feature type="compositionally biased region" description="Low complexity" evidence="3">
    <location>
        <begin position="291"/>
        <end position="312"/>
    </location>
</feature>
<evidence type="ECO:0000256" key="1">
    <source>
        <dbReference type="ARBA" id="ARBA00022574"/>
    </source>
</evidence>
<sequence>MFAVTTTDTLSVADPALLKKAPSSIPSCLDLIDAPTASAWSPDNSLLYISSARTIHRYDPTTNILRDLYSLDGGEAILHIAVRDRNTVIFAAGSTIHVLECGSSPEITQTFDSHKSAITSLSLSNDNNLLASTSSGTAHVHNLALGSHTVLKGLTGQDVGTAVFNPHSRTRLLVASGKQLLVYDTTRPSGPVKTVTLADSCTGDIASVACSPFSKTLTAVATPDGFVGLIDLDKEKALFRMLPVKHPLTRIVFSPEGGCIYLGTERGSLLLVDLRGLDKLPKPIIKKTKTPADPATKTPVSTSTSTTMKTTVEAPLPARRAASNTAAQTAKPVPKVAPSPARPRVGKAAAVAPSPVARRVASSVKGGVPASPAALRSAKSASEKKVLSPVRDPLGNSGDVGDQLDQLAKLRRGKPDTTPLKSSKRPSPDAPNPAPSPSRRATATSASRLESTKPSSLVSTTTTATETSQPRRARTLPSSSSNALATRTATGITESVSATDRIVCVGGECGGGDV</sequence>
<dbReference type="OrthoDB" id="1602884at2759"/>
<evidence type="ECO:0000256" key="2">
    <source>
        <dbReference type="ARBA" id="ARBA00022737"/>
    </source>
</evidence>
<dbReference type="EMBL" id="JANKHO010000254">
    <property type="protein sequence ID" value="KAJ3512484.1"/>
    <property type="molecule type" value="Genomic_DNA"/>
</dbReference>
<dbReference type="PANTHER" id="PTHR44019">
    <property type="entry name" value="WD REPEAT-CONTAINING PROTEIN 55"/>
    <property type="match status" value="1"/>
</dbReference>
<dbReference type="AlphaFoldDB" id="A0A9W8K4M1"/>
<feature type="compositionally biased region" description="Polar residues" evidence="3">
    <location>
        <begin position="476"/>
        <end position="487"/>
    </location>
</feature>
<evidence type="ECO:0008006" key="6">
    <source>
        <dbReference type="Google" id="ProtNLM"/>
    </source>
</evidence>
<keyword evidence="2" id="KW-0677">Repeat</keyword>
<feature type="region of interest" description="Disordered" evidence="3">
    <location>
        <begin position="285"/>
        <end position="487"/>
    </location>
</feature>
<keyword evidence="5" id="KW-1185">Reference proteome</keyword>
<gene>
    <name evidence="4" type="ORF">NLJ89_g3491</name>
</gene>
<comment type="caution">
    <text evidence="4">The sequence shown here is derived from an EMBL/GenBank/DDBJ whole genome shotgun (WGS) entry which is preliminary data.</text>
</comment>
<proteinExistence type="predicted"/>
<dbReference type="InterPro" id="IPR050505">
    <property type="entry name" value="WDR55/POC1"/>
</dbReference>
<feature type="compositionally biased region" description="Low complexity" evidence="3">
    <location>
        <begin position="437"/>
        <end position="448"/>
    </location>
</feature>
<feature type="compositionally biased region" description="Low complexity" evidence="3">
    <location>
        <begin position="342"/>
        <end position="364"/>
    </location>
</feature>
<dbReference type="InterPro" id="IPR001680">
    <property type="entry name" value="WD40_rpt"/>
</dbReference>
<dbReference type="Pfam" id="PF00400">
    <property type="entry name" value="WD40"/>
    <property type="match status" value="1"/>
</dbReference>
<dbReference type="SMART" id="SM00320">
    <property type="entry name" value="WD40"/>
    <property type="match status" value="5"/>
</dbReference>
<dbReference type="PANTHER" id="PTHR44019:SF8">
    <property type="entry name" value="POC1 CENTRIOLAR PROTEIN HOMOLOG"/>
    <property type="match status" value="1"/>
</dbReference>
<dbReference type="SUPFAM" id="SSF50978">
    <property type="entry name" value="WD40 repeat-like"/>
    <property type="match status" value="1"/>
</dbReference>
<keyword evidence="1" id="KW-0853">WD repeat</keyword>
<dbReference type="InterPro" id="IPR036322">
    <property type="entry name" value="WD40_repeat_dom_sf"/>
</dbReference>
<evidence type="ECO:0000313" key="4">
    <source>
        <dbReference type="EMBL" id="KAJ3512484.1"/>
    </source>
</evidence>
<feature type="compositionally biased region" description="Low complexity" evidence="3">
    <location>
        <begin position="455"/>
        <end position="468"/>
    </location>
</feature>
<accession>A0A9W8K4M1</accession>
<dbReference type="Gene3D" id="2.130.10.10">
    <property type="entry name" value="YVTN repeat-like/Quinoprotein amine dehydrogenase"/>
    <property type="match status" value="2"/>
</dbReference>
<protein>
    <recommendedName>
        <fullName evidence="6">WD40 repeat-like protein</fullName>
    </recommendedName>
</protein>
<organism evidence="4 5">
    <name type="scientific">Agrocybe chaxingu</name>
    <dbReference type="NCBI Taxonomy" id="84603"/>
    <lineage>
        <taxon>Eukaryota</taxon>
        <taxon>Fungi</taxon>
        <taxon>Dikarya</taxon>
        <taxon>Basidiomycota</taxon>
        <taxon>Agaricomycotina</taxon>
        <taxon>Agaricomycetes</taxon>
        <taxon>Agaricomycetidae</taxon>
        <taxon>Agaricales</taxon>
        <taxon>Agaricineae</taxon>
        <taxon>Strophariaceae</taxon>
        <taxon>Agrocybe</taxon>
    </lineage>
</organism>
<reference evidence="4" key="1">
    <citation type="submission" date="2022-07" db="EMBL/GenBank/DDBJ databases">
        <title>Genome Sequence of Agrocybe chaxingu.</title>
        <authorList>
            <person name="Buettner E."/>
        </authorList>
    </citation>
    <scope>NUCLEOTIDE SEQUENCE</scope>
    <source>
        <strain evidence="4">MP-N11</strain>
    </source>
</reference>
<name>A0A9W8K4M1_9AGAR</name>
<dbReference type="InterPro" id="IPR015943">
    <property type="entry name" value="WD40/YVTN_repeat-like_dom_sf"/>
</dbReference>
<dbReference type="Proteomes" id="UP001148786">
    <property type="component" value="Unassembled WGS sequence"/>
</dbReference>
<evidence type="ECO:0000313" key="5">
    <source>
        <dbReference type="Proteomes" id="UP001148786"/>
    </source>
</evidence>